<evidence type="ECO:0000256" key="1">
    <source>
        <dbReference type="SAM" id="MobiDB-lite"/>
    </source>
</evidence>
<name>A0ABX8TJX4_9CAUL</name>
<proteinExistence type="predicted"/>
<feature type="signal peptide" evidence="2">
    <location>
        <begin position="1"/>
        <end position="23"/>
    </location>
</feature>
<evidence type="ECO:0000313" key="4">
    <source>
        <dbReference type="Proteomes" id="UP000824334"/>
    </source>
</evidence>
<feature type="region of interest" description="Disordered" evidence="1">
    <location>
        <begin position="25"/>
        <end position="47"/>
    </location>
</feature>
<dbReference type="GeneID" id="94376828"/>
<accession>A0ABX8TJX4</accession>
<evidence type="ECO:0000256" key="2">
    <source>
        <dbReference type="SAM" id="SignalP"/>
    </source>
</evidence>
<keyword evidence="4" id="KW-1185">Reference proteome</keyword>
<reference evidence="3 4" key="1">
    <citation type="submission" date="2021-07" db="EMBL/GenBank/DDBJ databases">
        <title>Isolation and characterization of bacteria from a gold mining with a capacity of golden bioaccumulation.</title>
        <authorList>
            <person name="Yang X.J."/>
        </authorList>
    </citation>
    <scope>NUCLEOTIDE SEQUENCE [LARGE SCALE GENOMIC DNA]</scope>
    <source>
        <strain evidence="3 4">Au29</strain>
    </source>
</reference>
<protein>
    <submittedName>
        <fullName evidence="3">Uncharacterized protein</fullName>
    </submittedName>
</protein>
<dbReference type="Proteomes" id="UP000824334">
    <property type="component" value="Chromosome"/>
</dbReference>
<sequence length="129" mass="13971">MLQAALKAAVCAAVMLSAASAAAAPDKPTAPVAQSQDGASADGRDRHVTIRNRTGWTMLSFYASDASTDDWEEDILGEDVLENRQNVRINIDDGSGACEYDFKAEFTNGEELTRFGVNVCEVSEYIFTR</sequence>
<feature type="chain" id="PRO_5045266194" evidence="2">
    <location>
        <begin position="24"/>
        <end position="129"/>
    </location>
</feature>
<dbReference type="RefSeq" id="WP_219352920.1">
    <property type="nucleotide sequence ID" value="NZ_CP080034.1"/>
</dbReference>
<keyword evidence="2" id="KW-0732">Signal</keyword>
<evidence type="ECO:0000313" key="3">
    <source>
        <dbReference type="EMBL" id="QYC10080.1"/>
    </source>
</evidence>
<dbReference type="EMBL" id="CP080034">
    <property type="protein sequence ID" value="QYC10080.1"/>
    <property type="molecule type" value="Genomic_DNA"/>
</dbReference>
<gene>
    <name evidence="3" type="ORF">KWG56_16180</name>
</gene>
<organism evidence="3 4">
    <name type="scientific">Brevundimonas nasdae</name>
    <dbReference type="NCBI Taxonomy" id="172043"/>
    <lineage>
        <taxon>Bacteria</taxon>
        <taxon>Pseudomonadati</taxon>
        <taxon>Pseudomonadota</taxon>
        <taxon>Alphaproteobacteria</taxon>
        <taxon>Caulobacterales</taxon>
        <taxon>Caulobacteraceae</taxon>
        <taxon>Brevundimonas</taxon>
    </lineage>
</organism>